<feature type="domain" description="OB-fold nucleic acid binding" evidence="8">
    <location>
        <begin position="5"/>
        <end position="97"/>
    </location>
</feature>
<reference evidence="9 10" key="1">
    <citation type="journal article" date="2010" name="BMC Genomics">
        <title>Comparative genomics and proteomics of Helicobacter mustelae, an ulcerogenic and carcinogenic gastric pathogen.</title>
        <authorList>
            <person name="O'Toole P.W."/>
            <person name="Snelling W.J."/>
            <person name="Canchaya C."/>
            <person name="Forde B.M."/>
            <person name="Hardie K.R."/>
            <person name="Josenhans C."/>
            <person name="Graham R.L.J."/>
            <person name="McMullan G."/>
            <person name="Parkhill J."/>
            <person name="Belda E."/>
            <person name="Bentley S.D."/>
        </authorList>
    </citation>
    <scope>NUCLEOTIDE SEQUENCE [LARGE SCALE GENOMIC DNA]</scope>
    <source>
        <strain evidence="10">ATCC 43772 / LMG 18044 / NCTC 12198 / 12198</strain>
    </source>
</reference>
<dbReference type="AlphaFoldDB" id="D3UGU6"/>
<evidence type="ECO:0000256" key="4">
    <source>
        <dbReference type="ARBA" id="ARBA00022839"/>
    </source>
</evidence>
<feature type="domain" description="Exonuclease VII large subunit C-terminal" evidence="7">
    <location>
        <begin position="121"/>
        <end position="364"/>
    </location>
</feature>
<dbReference type="Pfam" id="PF02601">
    <property type="entry name" value="Exonuc_VII_L"/>
    <property type="match status" value="1"/>
</dbReference>
<dbReference type="EMBL" id="FN555004">
    <property type="protein sequence ID" value="CBG39717.1"/>
    <property type="molecule type" value="Genomic_DNA"/>
</dbReference>
<dbReference type="NCBIfam" id="TIGR00237">
    <property type="entry name" value="xseA"/>
    <property type="match status" value="1"/>
</dbReference>
<comment type="similarity">
    <text evidence="5 6">Belongs to the XseA family.</text>
</comment>
<keyword evidence="1 5" id="KW-0963">Cytoplasm</keyword>
<dbReference type="HOGENOM" id="CLU_023625_2_0_7"/>
<keyword evidence="2 5" id="KW-0540">Nuclease</keyword>
<dbReference type="InterPro" id="IPR020579">
    <property type="entry name" value="Exonuc_VII_lsu_C"/>
</dbReference>
<evidence type="ECO:0000256" key="6">
    <source>
        <dbReference type="RuleBase" id="RU004355"/>
    </source>
</evidence>
<proteinExistence type="inferred from homology"/>
<evidence type="ECO:0000256" key="3">
    <source>
        <dbReference type="ARBA" id="ARBA00022801"/>
    </source>
</evidence>
<dbReference type="eggNOG" id="COG1570">
    <property type="taxonomic scope" value="Bacteria"/>
</dbReference>
<dbReference type="GO" id="GO:0006308">
    <property type="term" value="P:DNA catabolic process"/>
    <property type="evidence" value="ECO:0007669"/>
    <property type="project" value="UniProtKB-UniRule"/>
</dbReference>
<evidence type="ECO:0000256" key="1">
    <source>
        <dbReference type="ARBA" id="ARBA00022490"/>
    </source>
</evidence>
<evidence type="ECO:0000259" key="7">
    <source>
        <dbReference type="Pfam" id="PF02601"/>
    </source>
</evidence>
<dbReference type="GO" id="GO:0003676">
    <property type="term" value="F:nucleic acid binding"/>
    <property type="evidence" value="ECO:0007669"/>
    <property type="project" value="InterPro"/>
</dbReference>
<dbReference type="CDD" id="cd04489">
    <property type="entry name" value="ExoVII_LU_OBF"/>
    <property type="match status" value="1"/>
</dbReference>
<evidence type="ECO:0000259" key="8">
    <source>
        <dbReference type="Pfam" id="PF13742"/>
    </source>
</evidence>
<evidence type="ECO:0000256" key="5">
    <source>
        <dbReference type="HAMAP-Rule" id="MF_00378"/>
    </source>
</evidence>
<dbReference type="EC" id="3.1.11.6" evidence="5"/>
<comment type="subunit">
    <text evidence="5">Heterooligomer composed of large and small subunits.</text>
</comment>
<evidence type="ECO:0000313" key="10">
    <source>
        <dbReference type="Proteomes" id="UP000001522"/>
    </source>
</evidence>
<protein>
    <recommendedName>
        <fullName evidence="5">Exodeoxyribonuclease 7 large subunit</fullName>
        <ecNumber evidence="5">3.1.11.6</ecNumber>
    </recommendedName>
    <alternativeName>
        <fullName evidence="5">Exodeoxyribonuclease VII large subunit</fullName>
        <shortName evidence="5">Exonuclease VII large subunit</shortName>
    </alternativeName>
</protein>
<dbReference type="RefSeq" id="WP_013022808.1">
    <property type="nucleotide sequence ID" value="NC_013949.1"/>
</dbReference>
<evidence type="ECO:0000313" key="9">
    <source>
        <dbReference type="EMBL" id="CBG39717.1"/>
    </source>
</evidence>
<dbReference type="GO" id="GO:0009318">
    <property type="term" value="C:exodeoxyribonuclease VII complex"/>
    <property type="evidence" value="ECO:0007669"/>
    <property type="project" value="UniProtKB-UniRule"/>
</dbReference>
<dbReference type="InterPro" id="IPR025824">
    <property type="entry name" value="OB-fold_nuc-bd_dom"/>
</dbReference>
<name>D3UGU6_HELM1</name>
<dbReference type="KEGG" id="hms:HMU04550"/>
<dbReference type="InterPro" id="IPR003753">
    <property type="entry name" value="Exonuc_VII_L"/>
</dbReference>
<dbReference type="STRING" id="679897.HMU04550"/>
<dbReference type="Proteomes" id="UP000001522">
    <property type="component" value="Chromosome"/>
</dbReference>
<evidence type="ECO:0000256" key="2">
    <source>
        <dbReference type="ARBA" id="ARBA00022722"/>
    </source>
</evidence>
<dbReference type="HAMAP" id="MF_00378">
    <property type="entry name" value="Exonuc_7_L"/>
    <property type="match status" value="1"/>
</dbReference>
<gene>
    <name evidence="5 9" type="primary">xseA</name>
    <name evidence="9" type="ordered locus">HMU04550</name>
</gene>
<organism evidence="9 10">
    <name type="scientific">Helicobacter mustelae (strain ATCC 43772 / CCUG 25715 / CIP 103759 / LMG 18044 / NCTC 12198 / R85-136P)</name>
    <name type="common">Campylobacter mustelae</name>
    <dbReference type="NCBI Taxonomy" id="679897"/>
    <lineage>
        <taxon>Bacteria</taxon>
        <taxon>Pseudomonadati</taxon>
        <taxon>Campylobacterota</taxon>
        <taxon>Epsilonproteobacteria</taxon>
        <taxon>Campylobacterales</taxon>
        <taxon>Helicobacteraceae</taxon>
        <taxon>Helicobacter</taxon>
    </lineage>
</organism>
<accession>D3UGU6</accession>
<keyword evidence="10" id="KW-1185">Reference proteome</keyword>
<comment type="function">
    <text evidence="5">Bidirectionally degrades single-stranded DNA into large acid-insoluble oligonucleotides, which are then degraded further into small acid-soluble oligonucleotides.</text>
</comment>
<dbReference type="Pfam" id="PF13742">
    <property type="entry name" value="tRNA_anti_2"/>
    <property type="match status" value="1"/>
</dbReference>
<keyword evidence="4 5" id="KW-0269">Exonuclease</keyword>
<sequence>MANPLSVSALNAQIQALLETTFLQVCVEGEISNLTKHNSGHFYFSIKDQDSVISCVLFRGNAQKLRFVLENAQKVIVQGSISVYVPRGNYQILCTNITPFGQGALHLAYEQLRKKYEKLGYFDAALKKKMPKFPKKIALITSNTGAALQDMLSVAKKRWNLVKLVNFDTLVQGDEAKFQIADRIAYVDGFFGSSDAFDVMIIGRGGGSMEDLWAFNEEIVMQAIFEARTPIVSAVGHEIDVVLSDFVADLRAPTPSAAMEMILPEKHHWLLVLDEMGEEISLKMQKYLAQMQDRLSDYEYFLQQCNVGGRIHLAEEILQNLLVSLKQAARIFFDCRANLLATEGQMAMAMEKFLQDKKLELLKWERLLRCEREKDRAIQISHDGRKVDLQNLVIGDLIEIFDDQGFVSAQITQDFTKL</sequence>
<keyword evidence="3 5" id="KW-0378">Hydrolase</keyword>
<dbReference type="PANTHER" id="PTHR30008:SF0">
    <property type="entry name" value="EXODEOXYRIBONUCLEASE 7 LARGE SUBUNIT"/>
    <property type="match status" value="1"/>
</dbReference>
<comment type="catalytic activity">
    <reaction evidence="5 6">
        <text>Exonucleolytic cleavage in either 5'- to 3'- or 3'- to 5'-direction to yield nucleoside 5'-phosphates.</text>
        <dbReference type="EC" id="3.1.11.6"/>
    </reaction>
</comment>
<dbReference type="GO" id="GO:0008855">
    <property type="term" value="F:exodeoxyribonuclease VII activity"/>
    <property type="evidence" value="ECO:0007669"/>
    <property type="project" value="UniProtKB-UniRule"/>
</dbReference>
<comment type="subcellular location">
    <subcellularLocation>
        <location evidence="5 6">Cytoplasm</location>
    </subcellularLocation>
</comment>
<dbReference type="GO" id="GO:0005737">
    <property type="term" value="C:cytoplasm"/>
    <property type="evidence" value="ECO:0007669"/>
    <property type="project" value="UniProtKB-SubCell"/>
</dbReference>
<dbReference type="PANTHER" id="PTHR30008">
    <property type="entry name" value="EXODEOXYRIBONUCLEASE 7 LARGE SUBUNIT"/>
    <property type="match status" value="1"/>
</dbReference>